<dbReference type="InterPro" id="IPR003352">
    <property type="entry name" value="PTS_EIIC"/>
</dbReference>
<dbReference type="PROSITE" id="PS01035">
    <property type="entry name" value="PTS_EIIB_TYPE_1_CYS"/>
    <property type="match status" value="1"/>
</dbReference>
<evidence type="ECO:0000313" key="15">
    <source>
        <dbReference type="EMBL" id="MDY5168395.1"/>
    </source>
</evidence>
<dbReference type="RefSeq" id="WP_320883688.1">
    <property type="nucleotide sequence ID" value="NZ_BAABZA010000007.1"/>
</dbReference>
<keyword evidence="7 12" id="KW-0812">Transmembrane</keyword>
<evidence type="ECO:0000256" key="4">
    <source>
        <dbReference type="ARBA" id="ARBA00022597"/>
    </source>
</evidence>
<dbReference type="Proteomes" id="UP001276902">
    <property type="component" value="Unassembled WGS sequence"/>
</dbReference>
<keyword evidence="8" id="KW-0418">Kinase</keyword>
<evidence type="ECO:0000256" key="1">
    <source>
        <dbReference type="ARBA" id="ARBA00004651"/>
    </source>
</evidence>
<dbReference type="InterPro" id="IPR018113">
    <property type="entry name" value="PTrfase_EIIB_Cys"/>
</dbReference>
<dbReference type="InterPro" id="IPR050558">
    <property type="entry name" value="PTS_Sugar-Specific_Components"/>
</dbReference>
<evidence type="ECO:0000259" key="13">
    <source>
        <dbReference type="PROSITE" id="PS51098"/>
    </source>
</evidence>
<dbReference type="GO" id="GO:0090589">
    <property type="term" value="F:protein-phosphocysteine-trehalose phosphotransferase system transporter activity"/>
    <property type="evidence" value="ECO:0007669"/>
    <property type="project" value="TreeGrafter"/>
</dbReference>
<dbReference type="PANTHER" id="PTHR30175">
    <property type="entry name" value="PHOSPHOTRANSFERASE SYSTEM TRANSPORT PROTEIN"/>
    <property type="match status" value="1"/>
</dbReference>
<accession>A0AB35UNQ2</accession>
<evidence type="ECO:0000256" key="7">
    <source>
        <dbReference type="ARBA" id="ARBA00022692"/>
    </source>
</evidence>
<dbReference type="Gene3D" id="3.30.1360.60">
    <property type="entry name" value="Glucose permease domain IIB"/>
    <property type="match status" value="1"/>
</dbReference>
<evidence type="ECO:0000259" key="14">
    <source>
        <dbReference type="PROSITE" id="PS51103"/>
    </source>
</evidence>
<dbReference type="PROSITE" id="PS51098">
    <property type="entry name" value="PTS_EIIB_TYPE_1"/>
    <property type="match status" value="1"/>
</dbReference>
<dbReference type="InterPro" id="IPR013013">
    <property type="entry name" value="PTS_EIIC_1"/>
</dbReference>
<reference evidence="15" key="1">
    <citation type="submission" date="2022-03" db="EMBL/GenBank/DDBJ databases">
        <title>First case of bacteraemia caused by Dielma fastidiosa in a patient hospitalised with diverticulitis.</title>
        <authorList>
            <person name="Forman-Ankjaer B."/>
            <person name="Hvid-Jensen F."/>
            <person name="Kobel C.M."/>
            <person name="Greve T."/>
        </authorList>
    </citation>
    <scope>NUCLEOTIDE SEQUENCE</scope>
    <source>
        <strain evidence="15">AUH_DF_2021</strain>
    </source>
</reference>
<dbReference type="PROSITE" id="PS51103">
    <property type="entry name" value="PTS_EIIC_TYPE_1"/>
    <property type="match status" value="1"/>
</dbReference>
<comment type="subcellular location">
    <subcellularLocation>
        <location evidence="1">Cell membrane</location>
        <topology evidence="1">Multi-pass membrane protein</topology>
    </subcellularLocation>
</comment>
<evidence type="ECO:0000256" key="10">
    <source>
        <dbReference type="ARBA" id="ARBA00023136"/>
    </source>
</evidence>
<dbReference type="GO" id="GO:0008982">
    <property type="term" value="F:protein-N(PI)-phosphohistidine-sugar phosphotransferase activity"/>
    <property type="evidence" value="ECO:0007669"/>
    <property type="project" value="InterPro"/>
</dbReference>
<keyword evidence="9 12" id="KW-1133">Transmembrane helix</keyword>
<keyword evidence="6" id="KW-0598">Phosphotransferase system</keyword>
<keyword evidence="4" id="KW-0762">Sugar transport</keyword>
<keyword evidence="10 12" id="KW-0472">Membrane</keyword>
<feature type="transmembrane region" description="Helical" evidence="12">
    <location>
        <begin position="149"/>
        <end position="172"/>
    </location>
</feature>
<feature type="transmembrane region" description="Helical" evidence="12">
    <location>
        <begin position="252"/>
        <end position="273"/>
    </location>
</feature>
<dbReference type="SUPFAM" id="SSF55604">
    <property type="entry name" value="Glucose permease domain IIB"/>
    <property type="match status" value="1"/>
</dbReference>
<evidence type="ECO:0000256" key="11">
    <source>
        <dbReference type="PROSITE-ProRule" id="PRU00421"/>
    </source>
</evidence>
<feature type="transmembrane region" description="Helical" evidence="12">
    <location>
        <begin position="279"/>
        <end position="307"/>
    </location>
</feature>
<organism evidence="15 16">
    <name type="scientific">Dielma fastidiosa</name>
    <dbReference type="NCBI Taxonomy" id="1034346"/>
    <lineage>
        <taxon>Bacteria</taxon>
        <taxon>Bacillati</taxon>
        <taxon>Bacillota</taxon>
        <taxon>Erysipelotrichia</taxon>
        <taxon>Erysipelotrichales</taxon>
        <taxon>Erysipelotrichaceae</taxon>
        <taxon>Dielma</taxon>
    </lineage>
</organism>
<evidence type="ECO:0000256" key="3">
    <source>
        <dbReference type="ARBA" id="ARBA00022475"/>
    </source>
</evidence>
<dbReference type="GO" id="GO:0009401">
    <property type="term" value="P:phosphoenolpyruvate-dependent sugar phosphotransferase system"/>
    <property type="evidence" value="ECO:0007669"/>
    <property type="project" value="UniProtKB-KW"/>
</dbReference>
<protein>
    <submittedName>
        <fullName evidence="15">PTS transporter subunit EIIC</fullName>
    </submittedName>
</protein>
<evidence type="ECO:0000256" key="8">
    <source>
        <dbReference type="ARBA" id="ARBA00022777"/>
    </source>
</evidence>
<keyword evidence="5" id="KW-0808">Transferase</keyword>
<evidence type="ECO:0000256" key="12">
    <source>
        <dbReference type="SAM" id="Phobius"/>
    </source>
</evidence>
<dbReference type="InterPro" id="IPR036878">
    <property type="entry name" value="Glu_permease_IIB"/>
</dbReference>
<comment type="caution">
    <text evidence="15">The sequence shown here is derived from an EMBL/GenBank/DDBJ whole genome shotgun (WGS) entry which is preliminary data.</text>
</comment>
<feature type="transmembrane region" description="Helical" evidence="12">
    <location>
        <begin position="391"/>
        <end position="410"/>
    </location>
</feature>
<dbReference type="GO" id="GO:0015771">
    <property type="term" value="P:trehalose transport"/>
    <property type="evidence" value="ECO:0007669"/>
    <property type="project" value="TreeGrafter"/>
</dbReference>
<evidence type="ECO:0000256" key="6">
    <source>
        <dbReference type="ARBA" id="ARBA00022683"/>
    </source>
</evidence>
<dbReference type="InterPro" id="IPR001996">
    <property type="entry name" value="PTS_IIB_1"/>
</dbReference>
<evidence type="ECO:0000256" key="2">
    <source>
        <dbReference type="ARBA" id="ARBA00022448"/>
    </source>
</evidence>
<gene>
    <name evidence="15" type="ORF">MQE39_09735</name>
</gene>
<feature type="domain" description="PTS EIIC type-1" evidence="14">
    <location>
        <begin position="117"/>
        <end position="460"/>
    </location>
</feature>
<dbReference type="Pfam" id="PF02378">
    <property type="entry name" value="PTS_EIIC"/>
    <property type="match status" value="1"/>
</dbReference>
<feature type="domain" description="PTS EIIB type-1" evidence="13">
    <location>
        <begin position="4"/>
        <end position="86"/>
    </location>
</feature>
<evidence type="ECO:0000313" key="16">
    <source>
        <dbReference type="Proteomes" id="UP001276902"/>
    </source>
</evidence>
<feature type="transmembrane region" description="Helical" evidence="12">
    <location>
        <begin position="111"/>
        <end position="143"/>
    </location>
</feature>
<name>A0AB35UNQ2_9FIRM</name>
<evidence type="ECO:0000256" key="5">
    <source>
        <dbReference type="ARBA" id="ARBA00022679"/>
    </source>
</evidence>
<dbReference type="FunFam" id="3.30.1360.60:FF:000001">
    <property type="entry name" value="PTS system glucose-specific IIBC component PtsG"/>
    <property type="match status" value="1"/>
</dbReference>
<feature type="active site" description="Phosphocysteine intermediate; for EIIB activity" evidence="11">
    <location>
        <position position="26"/>
    </location>
</feature>
<dbReference type="GO" id="GO:0016301">
    <property type="term" value="F:kinase activity"/>
    <property type="evidence" value="ECO:0007669"/>
    <property type="project" value="UniProtKB-KW"/>
</dbReference>
<keyword evidence="2" id="KW-0813">Transport</keyword>
<dbReference type="GO" id="GO:0005886">
    <property type="term" value="C:plasma membrane"/>
    <property type="evidence" value="ECO:0007669"/>
    <property type="project" value="UniProtKB-SubCell"/>
</dbReference>
<keyword evidence="3" id="KW-1003">Cell membrane</keyword>
<feature type="transmembrane region" description="Helical" evidence="12">
    <location>
        <begin position="222"/>
        <end position="240"/>
    </location>
</feature>
<dbReference type="Pfam" id="PF00367">
    <property type="entry name" value="PTS_EIIB"/>
    <property type="match status" value="1"/>
</dbReference>
<dbReference type="EMBL" id="JALDAW010000013">
    <property type="protein sequence ID" value="MDY5168395.1"/>
    <property type="molecule type" value="Genomic_DNA"/>
</dbReference>
<dbReference type="PANTHER" id="PTHR30175:SF1">
    <property type="entry name" value="PTS SYSTEM ARBUTIN-, CELLOBIOSE-, AND SALICIN-SPECIFIC EIIBC COMPONENT-RELATED"/>
    <property type="match status" value="1"/>
</dbReference>
<dbReference type="CDD" id="cd00212">
    <property type="entry name" value="PTS_IIB_glc"/>
    <property type="match status" value="1"/>
</dbReference>
<feature type="transmembrane region" description="Helical" evidence="12">
    <location>
        <begin position="184"/>
        <end position="202"/>
    </location>
</feature>
<evidence type="ECO:0000256" key="9">
    <source>
        <dbReference type="ARBA" id="ARBA00022989"/>
    </source>
</evidence>
<dbReference type="AlphaFoldDB" id="A0AB35UNQ2"/>
<feature type="transmembrane region" description="Helical" evidence="12">
    <location>
        <begin position="430"/>
        <end position="453"/>
    </location>
</feature>
<sequence>MDFAKTAHEIVEQAGGKENVNTVTHCMTRLRFTVKDKKKVNFDEIKKIDGVLGCVYGAEQVQVIMGKNLVATYNEVLKQYDFTVVDAIDENLDDLPAEKEKLTLKSASNKVLGYVAASVSPMIPALIAGGMLKVALLIVTLIWDGFDATSTYILLSQMANAPFYFMPIMVAYGASKKLGGNPAYAMMVAAAMMCPDFLNMVAEGTPVTLFGVPVLLKSYTSSLLPSLLLALAAVNFEKLFDKIVPGIFKSIFVGMLTFVCTYFLTMVLLAPIGTYVGNYIVAGLVWIQSTIGPVALALLTGILPFLIMTGVHTLFGPFMVQSLAEVGYDGFFRPALLLHNMAEGGACLGVAIKAKDKDLKSEAFSCAVGCIFAGVTEPAIYGINLRLKKPLYAVCAGGAIAGLIGGLFSVKAFVMGYSSLLALPIFESTIVGMSIAIVAAIIASCIFTLVLGFDERNITG</sequence>
<proteinExistence type="predicted"/>